<dbReference type="AlphaFoldDB" id="A0A521DKG2"/>
<sequence length="55" mass="6021">MCTSAEVPTGVLSPPGRSGFAFTEDLVHQWVREPAVSREGLLALLTDLLEQLLIR</sequence>
<proteinExistence type="predicted"/>
<dbReference type="Proteomes" id="UP000317484">
    <property type="component" value="Unassembled WGS sequence"/>
</dbReference>
<reference evidence="1 2" key="1">
    <citation type="submission" date="2017-05" db="EMBL/GenBank/DDBJ databases">
        <authorList>
            <person name="Varghese N."/>
            <person name="Submissions S."/>
        </authorList>
    </citation>
    <scope>NUCLEOTIDE SEQUENCE [LARGE SCALE GENOMIC DNA]</scope>
    <source>
        <strain evidence="1 2">DSM 46834</strain>
    </source>
</reference>
<dbReference type="EMBL" id="FXTJ01000003">
    <property type="protein sequence ID" value="SMO72199.1"/>
    <property type="molecule type" value="Genomic_DNA"/>
</dbReference>
<evidence type="ECO:0000313" key="1">
    <source>
        <dbReference type="EMBL" id="SMO72199.1"/>
    </source>
</evidence>
<accession>A0A521DKG2</accession>
<evidence type="ECO:0000313" key="2">
    <source>
        <dbReference type="Proteomes" id="UP000317484"/>
    </source>
</evidence>
<gene>
    <name evidence="1" type="ORF">SAMN06273567_103291</name>
</gene>
<organism evidence="1 2">
    <name type="scientific">Geodermatophilus aquaeductus</name>
    <dbReference type="NCBI Taxonomy" id="1564161"/>
    <lineage>
        <taxon>Bacteria</taxon>
        <taxon>Bacillati</taxon>
        <taxon>Actinomycetota</taxon>
        <taxon>Actinomycetes</taxon>
        <taxon>Geodermatophilales</taxon>
        <taxon>Geodermatophilaceae</taxon>
        <taxon>Geodermatophilus</taxon>
    </lineage>
</organism>
<dbReference type="RefSeq" id="WP_185938276.1">
    <property type="nucleotide sequence ID" value="NZ_FXTJ01000003.1"/>
</dbReference>
<protein>
    <submittedName>
        <fullName evidence="1">Uncharacterized protein</fullName>
    </submittedName>
</protein>
<name>A0A521DKG2_9ACTN</name>
<keyword evidence="2" id="KW-1185">Reference proteome</keyword>